<feature type="compositionally biased region" description="Pro residues" evidence="1">
    <location>
        <begin position="357"/>
        <end position="367"/>
    </location>
</feature>
<evidence type="ECO:0000256" key="1">
    <source>
        <dbReference type="SAM" id="MobiDB-lite"/>
    </source>
</evidence>
<sequence length="393" mass="41752">MSVVAAFPTLSQQLAWPTEHLTEAADHWEAVAGRCYGMANQVWRDTLAVDWRGAAADTLRTETHSDMLTTSAVADQLHEAAKVARSGASDLYAARSRVRYAVQDARAAGFDVGEDMSVTDRSSGGSAAQRATRQAQAQAFAGDIRQRAVQLVGLDQQVAAKVTAAVAGIRHAVPPMPVPAAPAQGNRIQAVDNRTWKQDPTPAPPPEPATGPSADDIRKVLDKLPEGGNPRVREVRSPEDLENLWKWAQQNGVEIPNGYGDPSKGIRYQLPDGTIIGQRWSAESTSKPVLDFDIPSNGGYTKVHINPRGGVPEIPAPARPAPPEAPPVRAPVEPPAVTRPPAAPTPGRAPPLVGIGPVPPESVPHPVHPPHSHHGPPVLGKDELPDLDEFNPG</sequence>
<name>X7ZG70_MYCKA</name>
<dbReference type="Proteomes" id="UP000020561">
    <property type="component" value="Unassembled WGS sequence"/>
</dbReference>
<feature type="region of interest" description="Disordered" evidence="1">
    <location>
        <begin position="195"/>
        <end position="215"/>
    </location>
</feature>
<comment type="caution">
    <text evidence="2">The sequence shown here is derived from an EMBL/GenBank/DDBJ whole genome shotgun (WGS) entry which is preliminary data.</text>
</comment>
<evidence type="ECO:0000313" key="3">
    <source>
        <dbReference type="Proteomes" id="UP000020561"/>
    </source>
</evidence>
<feature type="compositionally biased region" description="Pro residues" evidence="1">
    <location>
        <begin position="314"/>
        <end position="349"/>
    </location>
</feature>
<protein>
    <recommendedName>
        <fullName evidence="4">PPE family protein</fullName>
    </recommendedName>
</protein>
<dbReference type="PATRIC" id="fig|1299326.3.peg.3140"/>
<feature type="region of interest" description="Disordered" evidence="1">
    <location>
        <begin position="313"/>
        <end position="393"/>
    </location>
</feature>
<proteinExistence type="predicted"/>
<accession>X7ZG70</accession>
<dbReference type="AlphaFoldDB" id="X7ZG70"/>
<evidence type="ECO:0000313" key="2">
    <source>
        <dbReference type="EMBL" id="EUA17708.1"/>
    </source>
</evidence>
<dbReference type="EMBL" id="JAOA01000004">
    <property type="protein sequence ID" value="EUA17708.1"/>
    <property type="molecule type" value="Genomic_DNA"/>
</dbReference>
<organism evidence="2 3">
    <name type="scientific">Mycobacterium kansasii 662</name>
    <dbReference type="NCBI Taxonomy" id="1299326"/>
    <lineage>
        <taxon>Bacteria</taxon>
        <taxon>Bacillati</taxon>
        <taxon>Actinomycetota</taxon>
        <taxon>Actinomycetes</taxon>
        <taxon>Mycobacteriales</taxon>
        <taxon>Mycobacteriaceae</taxon>
        <taxon>Mycobacterium</taxon>
    </lineage>
</organism>
<dbReference type="RefSeq" id="WP_051493551.1">
    <property type="nucleotide sequence ID" value="NZ_JAOA01000004.1"/>
</dbReference>
<evidence type="ECO:0008006" key="4">
    <source>
        <dbReference type="Google" id="ProtNLM"/>
    </source>
</evidence>
<reference evidence="2 3" key="1">
    <citation type="submission" date="2013-12" db="EMBL/GenBank/DDBJ databases">
        <authorList>
            <person name="Brown-Elliot B."/>
            <person name="Wallace R."/>
            <person name="Lenaerts A."/>
            <person name="Ordway D."/>
            <person name="DeGroote M.A."/>
            <person name="Parker T."/>
            <person name="Sizemore C."/>
            <person name="Tallon L.J."/>
            <person name="Sadzewicz L.K."/>
            <person name="Sengamalay N."/>
            <person name="Fraser C.M."/>
            <person name="Hine E."/>
            <person name="Shefchek K.A."/>
            <person name="Das S.P."/>
            <person name="Tettelin H."/>
        </authorList>
    </citation>
    <scope>NUCLEOTIDE SEQUENCE [LARGE SCALE GENOMIC DNA]</scope>
    <source>
        <strain evidence="2 3">662</strain>
    </source>
</reference>
<gene>
    <name evidence="2" type="ORF">I545_3272</name>
</gene>